<protein>
    <submittedName>
        <fullName evidence="10">Uncharacterized protein</fullName>
    </submittedName>
</protein>
<dbReference type="PRINTS" id="PR00463">
    <property type="entry name" value="EP450I"/>
</dbReference>
<accession>A0A803MMN7</accession>
<dbReference type="Pfam" id="PF25597">
    <property type="entry name" value="SH3_retrovirus"/>
    <property type="match status" value="1"/>
</dbReference>
<evidence type="ECO:0000256" key="1">
    <source>
        <dbReference type="ARBA" id="ARBA00010617"/>
    </source>
</evidence>
<dbReference type="InterPro" id="IPR036396">
    <property type="entry name" value="Cyt_P450_sf"/>
</dbReference>
<keyword evidence="5" id="KW-0408">Iron</keyword>
<dbReference type="PRINTS" id="PR00385">
    <property type="entry name" value="P450"/>
</dbReference>
<keyword evidence="2" id="KW-0349">Heme</keyword>
<dbReference type="PANTHER" id="PTHR47955:SF8">
    <property type="entry name" value="CYTOCHROME P450 71D11-LIKE"/>
    <property type="match status" value="1"/>
</dbReference>
<dbReference type="PANTHER" id="PTHR47955">
    <property type="entry name" value="CYTOCHROME P450 FAMILY 71 PROTEIN"/>
    <property type="match status" value="1"/>
</dbReference>
<feature type="domain" description="Retroviral polymerase SH3-like" evidence="9">
    <location>
        <begin position="376"/>
        <end position="412"/>
    </location>
</feature>
<dbReference type="GO" id="GO:0016705">
    <property type="term" value="F:oxidoreductase activity, acting on paired donors, with incorporation or reduction of molecular oxygen"/>
    <property type="evidence" value="ECO:0007669"/>
    <property type="project" value="InterPro"/>
</dbReference>
<evidence type="ECO:0000256" key="2">
    <source>
        <dbReference type="ARBA" id="ARBA00022617"/>
    </source>
</evidence>
<dbReference type="Proteomes" id="UP000596660">
    <property type="component" value="Unplaced"/>
</dbReference>
<evidence type="ECO:0000259" key="8">
    <source>
        <dbReference type="Pfam" id="PF14244"/>
    </source>
</evidence>
<dbReference type="EnsemblPlants" id="AUR62032538-RA">
    <property type="protein sequence ID" value="AUR62032538-RA:cds"/>
    <property type="gene ID" value="AUR62032538"/>
</dbReference>
<evidence type="ECO:0000256" key="5">
    <source>
        <dbReference type="ARBA" id="ARBA00023004"/>
    </source>
</evidence>
<dbReference type="Gene3D" id="1.10.630.10">
    <property type="entry name" value="Cytochrome P450"/>
    <property type="match status" value="1"/>
</dbReference>
<sequence length="890" mass="99933">MVDDTKIDPASLFYLGSGDQPGNLITNVILKSDNYLSWSRAISLSLKSRRKFGFVDGTISKPTDKKKLLDWDTVNSMLVSWILRTIDPKLAISIPYFDDAKRLWDYLDKRYCDASGPRLQQLRASITNCKQLSTMTVEDYYNQLIGYFDDLARLKPPHGCECGACSCGVAAKYEKDRDEEILHQFLVGIDDAKYALVRTNLLSQQPPATLERSYHALLQEEHSRSIAQAKIPATKEDAHVFALPSSDRRQFQSARVDKAKLFCSHCKRSGHDTTGCFLLHGFPDWWLEKYGKKGGASHSGSSVSQQGSKHSASASTAAVAASSSKPVARANAMGGSIGPPVVPSTDTLSALSELKPEHVRLLLNMVTNNQQEKMSGYPHGKKGWKLYDLDTGEIFVSRDVKFFENEFPFVKGNEPVSSLENVADMSHENVGVDHDFLDDLEYILEVGEGSLVPEPQPPTLATSPATARDSSPHRRPPAAAADTAHTAAETAGNLHQVASKHTLPHRRFAELAKRYGRVMQLQLGQVPTIIVSSADMAKEVMKTHDSVFCNRPIIMIAKEVFYNCTDIGLAPYGEYWRNVRKISVLELFTSKRVQSFQPIRVEEVTNLINSLASEQGRVVNLTRKAYFLSCDTLTRSAFSTKGNEQEPFRKLLSSVTKHCTGFCSADLYPSIPFLHRISGMKRNFEIITQETNRIFDPIIEEHKSNKTLLDPKDEDLVDVLLRHHVDNINNPDHFSMTTDNIKGVIMELLGGGTENSSSMIEWTMSELLRNPTTLEKAQAEVRRVYKDIQGAVDESRLNQLTYLKHVIKESLRLHPPVPLLAPRESMERCQIYPYDIPAKTRVIINVWAIGRDPEYWPEPEKFYPERFEDSLIDYKGSNYELLPFGAGRRG</sequence>
<organism evidence="10 11">
    <name type="scientific">Chenopodium quinoa</name>
    <name type="common">Quinoa</name>
    <dbReference type="NCBI Taxonomy" id="63459"/>
    <lineage>
        <taxon>Eukaryota</taxon>
        <taxon>Viridiplantae</taxon>
        <taxon>Streptophyta</taxon>
        <taxon>Embryophyta</taxon>
        <taxon>Tracheophyta</taxon>
        <taxon>Spermatophyta</taxon>
        <taxon>Magnoliopsida</taxon>
        <taxon>eudicotyledons</taxon>
        <taxon>Gunneridae</taxon>
        <taxon>Pentapetalae</taxon>
        <taxon>Caryophyllales</taxon>
        <taxon>Chenopodiaceae</taxon>
        <taxon>Chenopodioideae</taxon>
        <taxon>Atripliceae</taxon>
        <taxon>Chenopodium</taxon>
    </lineage>
</organism>
<feature type="domain" description="Retrotransposon Copia-like N-terminal" evidence="8">
    <location>
        <begin position="19"/>
        <end position="63"/>
    </location>
</feature>
<name>A0A803MMN7_CHEQI</name>
<dbReference type="InterPro" id="IPR002401">
    <property type="entry name" value="Cyt_P450_E_grp-I"/>
</dbReference>
<reference evidence="10" key="1">
    <citation type="journal article" date="2017" name="Nature">
        <title>The genome of Chenopodium quinoa.</title>
        <authorList>
            <person name="Jarvis D.E."/>
            <person name="Ho Y.S."/>
            <person name="Lightfoot D.J."/>
            <person name="Schmoeckel S.M."/>
            <person name="Li B."/>
            <person name="Borm T.J.A."/>
            <person name="Ohyanagi H."/>
            <person name="Mineta K."/>
            <person name="Michell C.T."/>
            <person name="Saber N."/>
            <person name="Kharbatia N.M."/>
            <person name="Rupper R.R."/>
            <person name="Sharp A.R."/>
            <person name="Dally N."/>
            <person name="Boughton B.A."/>
            <person name="Woo Y.H."/>
            <person name="Gao G."/>
            <person name="Schijlen E.G.W.M."/>
            <person name="Guo X."/>
            <person name="Momin A.A."/>
            <person name="Negrao S."/>
            <person name="Al-Babili S."/>
            <person name="Gehring C."/>
            <person name="Roessner U."/>
            <person name="Jung C."/>
            <person name="Murphy K."/>
            <person name="Arold S.T."/>
            <person name="Gojobori T."/>
            <person name="van der Linden C.G."/>
            <person name="van Loo E.N."/>
            <person name="Jellen E.N."/>
            <person name="Maughan P.J."/>
            <person name="Tester M."/>
        </authorList>
    </citation>
    <scope>NUCLEOTIDE SEQUENCE [LARGE SCALE GENOMIC DNA]</scope>
    <source>
        <strain evidence="10">cv. PI 614886</strain>
    </source>
</reference>
<dbReference type="InterPro" id="IPR001128">
    <property type="entry name" value="Cyt_P450"/>
</dbReference>
<evidence type="ECO:0000256" key="7">
    <source>
        <dbReference type="SAM" id="MobiDB-lite"/>
    </source>
</evidence>
<evidence type="ECO:0000256" key="4">
    <source>
        <dbReference type="ARBA" id="ARBA00023002"/>
    </source>
</evidence>
<dbReference type="SUPFAM" id="SSF48264">
    <property type="entry name" value="Cytochrome P450"/>
    <property type="match status" value="1"/>
</dbReference>
<feature type="region of interest" description="Disordered" evidence="7">
    <location>
        <begin position="450"/>
        <end position="483"/>
    </location>
</feature>
<evidence type="ECO:0000259" key="9">
    <source>
        <dbReference type="Pfam" id="PF25597"/>
    </source>
</evidence>
<dbReference type="GO" id="GO:0005506">
    <property type="term" value="F:iron ion binding"/>
    <property type="evidence" value="ECO:0007669"/>
    <property type="project" value="InterPro"/>
</dbReference>
<dbReference type="InterPro" id="IPR029472">
    <property type="entry name" value="Copia-like_N"/>
</dbReference>
<evidence type="ECO:0000256" key="6">
    <source>
        <dbReference type="ARBA" id="ARBA00023033"/>
    </source>
</evidence>
<evidence type="ECO:0000256" key="3">
    <source>
        <dbReference type="ARBA" id="ARBA00022723"/>
    </source>
</evidence>
<dbReference type="GO" id="GO:0004497">
    <property type="term" value="F:monooxygenase activity"/>
    <property type="evidence" value="ECO:0007669"/>
    <property type="project" value="UniProtKB-KW"/>
</dbReference>
<keyword evidence="3" id="KW-0479">Metal-binding</keyword>
<dbReference type="Gramene" id="AUR62032538-RA">
    <property type="protein sequence ID" value="AUR62032538-RA:cds"/>
    <property type="gene ID" value="AUR62032538"/>
</dbReference>
<dbReference type="GO" id="GO:0020037">
    <property type="term" value="F:heme binding"/>
    <property type="evidence" value="ECO:0007669"/>
    <property type="project" value="InterPro"/>
</dbReference>
<dbReference type="Pfam" id="PF00067">
    <property type="entry name" value="p450"/>
    <property type="match status" value="1"/>
</dbReference>
<dbReference type="CDD" id="cd11072">
    <property type="entry name" value="CYP71-like"/>
    <property type="match status" value="1"/>
</dbReference>
<dbReference type="AlphaFoldDB" id="A0A803MMN7"/>
<evidence type="ECO:0000313" key="11">
    <source>
        <dbReference type="Proteomes" id="UP000596660"/>
    </source>
</evidence>
<keyword evidence="6" id="KW-0503">Monooxygenase</keyword>
<reference evidence="10" key="2">
    <citation type="submission" date="2021-03" db="UniProtKB">
        <authorList>
            <consortium name="EnsemblPlants"/>
        </authorList>
    </citation>
    <scope>IDENTIFICATION</scope>
</reference>
<feature type="region of interest" description="Disordered" evidence="7">
    <location>
        <begin position="296"/>
        <end position="317"/>
    </location>
</feature>
<dbReference type="InterPro" id="IPR057670">
    <property type="entry name" value="SH3_retrovirus"/>
</dbReference>
<proteinExistence type="inferred from homology"/>
<keyword evidence="4" id="KW-0560">Oxidoreductase</keyword>
<keyword evidence="11" id="KW-1185">Reference proteome</keyword>
<evidence type="ECO:0000313" key="10">
    <source>
        <dbReference type="EnsemblPlants" id="AUR62032538-RA:cds"/>
    </source>
</evidence>
<comment type="similarity">
    <text evidence="1">Belongs to the cytochrome P450 family.</text>
</comment>
<dbReference type="Pfam" id="PF14244">
    <property type="entry name" value="Retrotran_gag_3"/>
    <property type="match status" value="1"/>
</dbReference>
<dbReference type="FunFam" id="1.10.630.10:FF:000043">
    <property type="entry name" value="Cytochrome P450 99A2"/>
    <property type="match status" value="1"/>
</dbReference>